<dbReference type="Proteomes" id="UP001254488">
    <property type="component" value="Unassembled WGS sequence"/>
</dbReference>
<keyword evidence="2" id="KW-1185">Reference proteome</keyword>
<reference evidence="1 2" key="1">
    <citation type="submission" date="2023-09" db="EMBL/GenBank/DDBJ databases">
        <authorList>
            <person name="Rey-Velasco X."/>
        </authorList>
    </citation>
    <scope>NUCLEOTIDE SEQUENCE [LARGE SCALE GENOMIC DNA]</scope>
    <source>
        <strain evidence="1 2">W242</strain>
    </source>
</reference>
<evidence type="ECO:0008006" key="3">
    <source>
        <dbReference type="Google" id="ProtNLM"/>
    </source>
</evidence>
<evidence type="ECO:0000313" key="2">
    <source>
        <dbReference type="Proteomes" id="UP001254488"/>
    </source>
</evidence>
<name>A0ABU2YDI9_9FLAO</name>
<protein>
    <recommendedName>
        <fullName evidence="3">NADH dehydrogenase</fullName>
    </recommendedName>
</protein>
<dbReference type="EMBL" id="JAVRHZ010000004">
    <property type="protein sequence ID" value="MDT0556062.1"/>
    <property type="molecule type" value="Genomic_DNA"/>
</dbReference>
<evidence type="ECO:0000313" key="1">
    <source>
        <dbReference type="EMBL" id="MDT0556062.1"/>
    </source>
</evidence>
<dbReference type="RefSeq" id="WP_311333014.1">
    <property type="nucleotide sequence ID" value="NZ_JAVRHZ010000004.1"/>
</dbReference>
<organism evidence="1 2">
    <name type="scientific">Patiriisocius hiemis</name>
    <dbReference type="NCBI Taxonomy" id="3075604"/>
    <lineage>
        <taxon>Bacteria</taxon>
        <taxon>Pseudomonadati</taxon>
        <taxon>Bacteroidota</taxon>
        <taxon>Flavobacteriia</taxon>
        <taxon>Flavobacteriales</taxon>
        <taxon>Flavobacteriaceae</taxon>
        <taxon>Patiriisocius</taxon>
    </lineage>
</organism>
<sequence length="310" mass="35641">MGLGHKKIVSLLSGLKTFLRSRLKQSIFNEDTRLLAIGTMLSKQQFQMVSSNINDYEFKIFSQWGDDGIIQYLIKNLSIENTTFIEFGVEDYLESNTRFLMMHDNWSGFIIDGSNKFIKNLKKYKWYWKYDLRGKCAFITKDNINSILLSSGFKSLGILSVDIDGNDYHVLEEIDLGVLNPSIIIVEYNAVFGKDRYITVPYKEDFVRNNMHYSNLYFGASLPAFTHVANNKGYALVGCTIAGNNAYFVRRDLLNKNVSELSIEEAFKDSKFRESRNKDYSLSYLRGDTRLAEIKGMPVINLLTGEEEEI</sequence>
<comment type="caution">
    <text evidence="1">The sequence shown here is derived from an EMBL/GenBank/DDBJ whole genome shotgun (WGS) entry which is preliminary data.</text>
</comment>
<proteinExistence type="predicted"/>
<accession>A0ABU2YDI9</accession>
<gene>
    <name evidence="1" type="ORF">RM538_08610</name>
</gene>